<feature type="domain" description="Carboxylesterase type B" evidence="4">
    <location>
        <begin position="28"/>
        <end position="472"/>
    </location>
</feature>
<dbReference type="PROSITE" id="PS00122">
    <property type="entry name" value="CARBOXYLESTERASE_B_1"/>
    <property type="match status" value="1"/>
</dbReference>
<keyword evidence="3" id="KW-0732">Signal</keyword>
<accession>A0A0D1ZKX8</accession>
<dbReference type="OMA" id="FCEGRVC"/>
<dbReference type="EC" id="3.1.1.-" evidence="3"/>
<organism evidence="5 6">
    <name type="scientific">Exophiala mesophila</name>
    <name type="common">Black yeast-like fungus</name>
    <dbReference type="NCBI Taxonomy" id="212818"/>
    <lineage>
        <taxon>Eukaryota</taxon>
        <taxon>Fungi</taxon>
        <taxon>Dikarya</taxon>
        <taxon>Ascomycota</taxon>
        <taxon>Pezizomycotina</taxon>
        <taxon>Eurotiomycetes</taxon>
        <taxon>Chaetothyriomycetidae</taxon>
        <taxon>Chaetothyriales</taxon>
        <taxon>Herpotrichiellaceae</taxon>
        <taxon>Exophiala</taxon>
    </lineage>
</organism>
<dbReference type="InterPro" id="IPR019826">
    <property type="entry name" value="Carboxylesterase_B_AS"/>
</dbReference>
<dbReference type="PANTHER" id="PTHR43918:SF4">
    <property type="entry name" value="CARBOXYLIC ESTER HYDROLASE"/>
    <property type="match status" value="1"/>
</dbReference>
<dbReference type="ESTHER" id="9euro-a0a0d1zkx8">
    <property type="family name" value="Fungal_carboxylesterase_lipase"/>
</dbReference>
<gene>
    <name evidence="5" type="ORF">PV10_02309</name>
</gene>
<evidence type="ECO:0000256" key="2">
    <source>
        <dbReference type="ARBA" id="ARBA00022801"/>
    </source>
</evidence>
<dbReference type="GO" id="GO:0052689">
    <property type="term" value="F:carboxylic ester hydrolase activity"/>
    <property type="evidence" value="ECO:0007669"/>
    <property type="project" value="TreeGrafter"/>
</dbReference>
<comment type="similarity">
    <text evidence="1 3">Belongs to the type-B carboxylesterase/lipase family.</text>
</comment>
<dbReference type="RefSeq" id="XP_016226128.1">
    <property type="nucleotide sequence ID" value="XM_016366610.1"/>
</dbReference>
<name>A0A0D1ZKX8_EXOME</name>
<evidence type="ECO:0000256" key="3">
    <source>
        <dbReference type="RuleBase" id="RU361235"/>
    </source>
</evidence>
<dbReference type="SUPFAM" id="SSF53474">
    <property type="entry name" value="alpha/beta-Hydrolases"/>
    <property type="match status" value="1"/>
</dbReference>
<dbReference type="GeneID" id="27320154"/>
<evidence type="ECO:0000313" key="5">
    <source>
        <dbReference type="EMBL" id="KIV94554.1"/>
    </source>
</evidence>
<dbReference type="InterPro" id="IPR002018">
    <property type="entry name" value="CarbesteraseB"/>
</dbReference>
<evidence type="ECO:0000256" key="1">
    <source>
        <dbReference type="ARBA" id="ARBA00005964"/>
    </source>
</evidence>
<dbReference type="InterPro" id="IPR050654">
    <property type="entry name" value="AChE-related_enzymes"/>
</dbReference>
<dbReference type="STRING" id="212818.A0A0D1ZKX8"/>
<reference evidence="5 6" key="1">
    <citation type="submission" date="2015-01" db="EMBL/GenBank/DDBJ databases">
        <title>The Genome Sequence of Exophiala mesophila CBS40295.</title>
        <authorList>
            <consortium name="The Broad Institute Genomics Platform"/>
            <person name="Cuomo C."/>
            <person name="de Hoog S."/>
            <person name="Gorbushina A."/>
            <person name="Stielow B."/>
            <person name="Teixiera M."/>
            <person name="Abouelleil A."/>
            <person name="Chapman S.B."/>
            <person name="Priest M."/>
            <person name="Young S.K."/>
            <person name="Wortman J."/>
            <person name="Nusbaum C."/>
            <person name="Birren B."/>
        </authorList>
    </citation>
    <scope>NUCLEOTIDE SEQUENCE [LARGE SCALE GENOMIC DNA]</scope>
    <source>
        <strain evidence="5 6">CBS 40295</strain>
    </source>
</reference>
<dbReference type="EMBL" id="KN847521">
    <property type="protein sequence ID" value="KIV94554.1"/>
    <property type="molecule type" value="Genomic_DNA"/>
</dbReference>
<dbReference type="AlphaFoldDB" id="A0A0D1ZKX8"/>
<evidence type="ECO:0000259" key="4">
    <source>
        <dbReference type="Pfam" id="PF00135"/>
    </source>
</evidence>
<sequence length="527" mass="56729">MLLNSFLIATLFAAASIAAPTSACPPRATIDSGVVIGKKTSLPNSDKAVNQFLGIPFAAPPTRFTPPTKPEPWSRPFNATEYGPSCIQQFNYPEESRNRSIAWYNDPPTPAGESEDCLNLNVYVPAEPAENRTVMIWFYGGANNFGRNSDLLYDGTSFAANQDVIIVVFNYRLNVFGFPGSPELDLGDRNLGFLDQRLAVDWVQRNIAAFGGDPEKVTLFGESAGADGIDALITSIPEDPPFRAAILQSAPIFIPSTVNTSVARPGWALLAEAFNCSETHPESNLTCLQSQPAELIKSTIELYSLPFSPISDGVTNVVSRTEARLNGSFAQVPVLAGSNADEGTIFTLGLNNSKQLLSVIFPEAPELLEPFLDIYPEDPENPNAQVDGFIRDLVYQCPMLILTNMTQAAGIPSYRFVFNASFENTEFFPGAGAAHVSEIPIVWGTSPQENITDDQIALSQAMQTAWADFAKDPTGGPGFDSVPNVAVYGSGVGLHGDGSGRLLDELPSSIVDARCTLLAQIFELIEG</sequence>
<dbReference type="HOGENOM" id="CLU_006586_15_0_1"/>
<dbReference type="PANTHER" id="PTHR43918">
    <property type="entry name" value="ACETYLCHOLINESTERASE"/>
    <property type="match status" value="1"/>
</dbReference>
<keyword evidence="6" id="KW-1185">Reference proteome</keyword>
<evidence type="ECO:0000313" key="6">
    <source>
        <dbReference type="Proteomes" id="UP000054302"/>
    </source>
</evidence>
<dbReference type="OrthoDB" id="408631at2759"/>
<dbReference type="Proteomes" id="UP000054302">
    <property type="component" value="Unassembled WGS sequence"/>
</dbReference>
<keyword evidence="2 3" id="KW-0378">Hydrolase</keyword>
<proteinExistence type="inferred from homology"/>
<protein>
    <recommendedName>
        <fullName evidence="3">Carboxylic ester hydrolase</fullName>
        <ecNumber evidence="3">3.1.1.-</ecNumber>
    </recommendedName>
</protein>
<feature type="chain" id="PRO_5005112348" description="Carboxylic ester hydrolase" evidence="3">
    <location>
        <begin position="24"/>
        <end position="527"/>
    </location>
</feature>
<dbReference type="Gene3D" id="3.40.50.1820">
    <property type="entry name" value="alpha/beta hydrolase"/>
    <property type="match status" value="1"/>
</dbReference>
<dbReference type="InterPro" id="IPR029058">
    <property type="entry name" value="AB_hydrolase_fold"/>
</dbReference>
<feature type="signal peptide" evidence="3">
    <location>
        <begin position="1"/>
        <end position="23"/>
    </location>
</feature>
<dbReference type="VEuPathDB" id="FungiDB:PV10_02309"/>
<dbReference type="Pfam" id="PF00135">
    <property type="entry name" value="COesterase"/>
    <property type="match status" value="1"/>
</dbReference>